<comment type="caution">
    <text evidence="1">The sequence shown here is derived from an EMBL/GenBank/DDBJ whole genome shotgun (WGS) entry which is preliminary data.</text>
</comment>
<reference evidence="1" key="1">
    <citation type="submission" date="2023-11" db="EMBL/GenBank/DDBJ databases">
        <title>WGS of Aeromonas in Northern Israel.</title>
        <authorList>
            <person name="Hershko Y."/>
        </authorList>
    </citation>
    <scope>NUCLEOTIDE SEQUENCE</scope>
    <source>
        <strain evidence="1">77416</strain>
    </source>
</reference>
<dbReference type="Gene3D" id="2.10.10.80">
    <property type="match status" value="1"/>
</dbReference>
<dbReference type="Proteomes" id="UP001277183">
    <property type="component" value="Unassembled WGS sequence"/>
</dbReference>
<sequence>MAYWPDTGTGVDTQPARKPVQSAIRKYFTEGGIGQPPTVPGGDWFNQMTNEVLNVLEEAGIEPSKVDDDQLLKAIQSISNAEGSYEALRRTYADAGLYLRPAPENFKNGGTLTSANDVLLDKSSGKAYSGSGPFPQTVAADSIPGPVFTDRSPVILRNELFANLMKMRDGRLSLKYYIHASDYGVVDDYYIITPTLLAQAIGEITGYSYDVVINPNPTDNADKIQKASNELAPGGVLSFAGMRGVGISRTIQVMTERVSVVSDNKFMSHILPVPGFSGTCLFKFGDGTQAYQRTTGIGYIAAISPAGDDVSGIEAHNFYNFEAVDIKAQSGNYITRECAGIDLLDGRHTLIQNSNLHNSFCYGMIIRKHLTGLKLYANAFDESDCSLVSRGNIVEMFSVGNEFGASRPNPVHPAPVNGISMDLRIGVHGAIAINDLFSGGGGTKYHIRWSDISNLTIDGVLSNATRFAVAGNQDVSRTLTILGTYANNGTARTSDDPSTGTSDPDTSPFCSDIHLAKAFQLPTVIAVTSRATIPVAWVEGASNALATCNVTLSGTSNHLSAGAVAFVHNTLIKNNMDLQRGLLNYKTLGALTFNIAGATVTNGTGYSGVVTVPGAVVGDTVSVVFKDSTTNYNLIISGRVQSNNIVRWVIVNTSSTPIALAATDIVISVSKTK</sequence>
<organism evidence="1 2">
    <name type="scientific">Aeromonas caviae</name>
    <name type="common">Aeromonas punctata</name>
    <dbReference type="NCBI Taxonomy" id="648"/>
    <lineage>
        <taxon>Bacteria</taxon>
        <taxon>Pseudomonadati</taxon>
        <taxon>Pseudomonadota</taxon>
        <taxon>Gammaproteobacteria</taxon>
        <taxon>Aeromonadales</taxon>
        <taxon>Aeromonadaceae</taxon>
        <taxon>Aeromonas</taxon>
    </lineage>
</organism>
<evidence type="ECO:0000313" key="2">
    <source>
        <dbReference type="Proteomes" id="UP001277183"/>
    </source>
</evidence>
<evidence type="ECO:0008006" key="3">
    <source>
        <dbReference type="Google" id="ProtNLM"/>
    </source>
</evidence>
<dbReference type="AlphaFoldDB" id="A0AAW9EYW7"/>
<accession>A0AAW9EYW7</accession>
<dbReference type="EMBL" id="JAWZVU010000064">
    <property type="protein sequence ID" value="MDX7721034.1"/>
    <property type="molecule type" value="Genomic_DNA"/>
</dbReference>
<protein>
    <recommendedName>
        <fullName evidence="3">Tail spike TSP1/Gp66 N-terminal domain-containing protein</fullName>
    </recommendedName>
</protein>
<gene>
    <name evidence="1" type="ORF">SJS77_11165</name>
</gene>
<name>A0AAW9EYW7_AERCA</name>
<dbReference type="RefSeq" id="WP_319886715.1">
    <property type="nucleotide sequence ID" value="NZ_JAWZVU010000064.1"/>
</dbReference>
<proteinExistence type="predicted"/>
<evidence type="ECO:0000313" key="1">
    <source>
        <dbReference type="EMBL" id="MDX7721034.1"/>
    </source>
</evidence>